<feature type="region of interest" description="Disordered" evidence="6">
    <location>
        <begin position="98"/>
        <end position="125"/>
    </location>
</feature>
<keyword evidence="8" id="KW-1185">Reference proteome</keyword>
<proteinExistence type="inferred from homology"/>
<dbReference type="PANTHER" id="PTHR12056">
    <property type="entry name" value="DNA-DIRECTED RNA POLYMERASES I, II, AND III"/>
    <property type="match status" value="1"/>
</dbReference>
<protein>
    <submittedName>
        <fullName evidence="7">Uncharacterized protein</fullName>
    </submittedName>
</protein>
<accession>A0AA88WEP3</accession>
<evidence type="ECO:0000256" key="5">
    <source>
        <dbReference type="ARBA" id="ARBA00025770"/>
    </source>
</evidence>
<dbReference type="Pfam" id="PF03604">
    <property type="entry name" value="Zn_ribbon_RPAB4"/>
    <property type="match status" value="1"/>
</dbReference>
<dbReference type="GO" id="GO:0005736">
    <property type="term" value="C:RNA polymerase I complex"/>
    <property type="evidence" value="ECO:0007669"/>
    <property type="project" value="TreeGrafter"/>
</dbReference>
<dbReference type="GO" id="GO:0003899">
    <property type="term" value="F:DNA-directed RNA polymerase activity"/>
    <property type="evidence" value="ECO:0007669"/>
    <property type="project" value="InterPro"/>
</dbReference>
<evidence type="ECO:0000313" key="8">
    <source>
        <dbReference type="Proteomes" id="UP001188597"/>
    </source>
</evidence>
<dbReference type="InterPro" id="IPR039747">
    <property type="entry name" value="RPABC4"/>
</dbReference>
<dbReference type="EMBL" id="JAVXUP010000545">
    <property type="protein sequence ID" value="KAK3025509.1"/>
    <property type="molecule type" value="Genomic_DNA"/>
</dbReference>
<keyword evidence="4" id="KW-0539">Nucleus</keyword>
<dbReference type="SMART" id="SM00659">
    <property type="entry name" value="RPOLCX"/>
    <property type="match status" value="1"/>
</dbReference>
<comment type="similarity">
    <text evidence="5">Belongs to the archaeal Rpo12/eukaryotic RPC10 RNA polymerase subunit family.</text>
</comment>
<dbReference type="SUPFAM" id="SSF63393">
    <property type="entry name" value="RNA polymerase subunits"/>
    <property type="match status" value="1"/>
</dbReference>
<evidence type="ECO:0000256" key="3">
    <source>
        <dbReference type="ARBA" id="ARBA00022833"/>
    </source>
</evidence>
<dbReference type="InterPro" id="IPR029040">
    <property type="entry name" value="RPABC4/Spt4"/>
</dbReference>
<name>A0AA88WEP3_9ASTE</name>
<keyword evidence="3" id="KW-0862">Zinc</keyword>
<evidence type="ECO:0000256" key="6">
    <source>
        <dbReference type="SAM" id="MobiDB-lite"/>
    </source>
</evidence>
<evidence type="ECO:0000256" key="2">
    <source>
        <dbReference type="ARBA" id="ARBA00022723"/>
    </source>
</evidence>
<dbReference type="GO" id="GO:0005665">
    <property type="term" value="C:RNA polymerase II, core complex"/>
    <property type="evidence" value="ECO:0007669"/>
    <property type="project" value="TreeGrafter"/>
</dbReference>
<sequence length="125" mass="14087">MIIASSRSSGSSHGRRLVTELVTVVAVNDHAGGHDCGQENTLKTGDVIQCRECGYRILYKKRTRRTIMKEGLAMVAIFRELRPLSGNAFPKYPWKLDNPEAYKSKRPTTTDAAISDKNKRVYHLH</sequence>
<gene>
    <name evidence="7" type="ORF">RJ639_042044</name>
</gene>
<dbReference type="PANTHER" id="PTHR12056:SF2">
    <property type="entry name" value="GEO11084P1"/>
    <property type="match status" value="1"/>
</dbReference>
<keyword evidence="2" id="KW-0479">Metal-binding</keyword>
<dbReference type="AlphaFoldDB" id="A0AA88WEP3"/>
<evidence type="ECO:0000256" key="4">
    <source>
        <dbReference type="ARBA" id="ARBA00023242"/>
    </source>
</evidence>
<evidence type="ECO:0000256" key="1">
    <source>
        <dbReference type="ARBA" id="ARBA00004123"/>
    </source>
</evidence>
<organism evidence="7 8">
    <name type="scientific">Escallonia herrerae</name>
    <dbReference type="NCBI Taxonomy" id="1293975"/>
    <lineage>
        <taxon>Eukaryota</taxon>
        <taxon>Viridiplantae</taxon>
        <taxon>Streptophyta</taxon>
        <taxon>Embryophyta</taxon>
        <taxon>Tracheophyta</taxon>
        <taxon>Spermatophyta</taxon>
        <taxon>Magnoliopsida</taxon>
        <taxon>eudicotyledons</taxon>
        <taxon>Gunneridae</taxon>
        <taxon>Pentapetalae</taxon>
        <taxon>asterids</taxon>
        <taxon>campanulids</taxon>
        <taxon>Escalloniales</taxon>
        <taxon>Escalloniaceae</taxon>
        <taxon>Escallonia</taxon>
    </lineage>
</organism>
<dbReference type="Proteomes" id="UP001188597">
    <property type="component" value="Unassembled WGS sequence"/>
</dbReference>
<dbReference type="Gene3D" id="2.20.28.30">
    <property type="entry name" value="RNA polymerase ii, chain L"/>
    <property type="match status" value="1"/>
</dbReference>
<reference evidence="7" key="1">
    <citation type="submission" date="2022-12" db="EMBL/GenBank/DDBJ databases">
        <title>Draft genome assemblies for two species of Escallonia (Escalloniales).</title>
        <authorList>
            <person name="Chanderbali A."/>
            <person name="Dervinis C."/>
            <person name="Anghel I."/>
            <person name="Soltis D."/>
            <person name="Soltis P."/>
            <person name="Zapata F."/>
        </authorList>
    </citation>
    <scope>NUCLEOTIDE SEQUENCE</scope>
    <source>
        <strain evidence="7">UCBG64.0493</strain>
        <tissue evidence="7">Leaf</tissue>
    </source>
</reference>
<dbReference type="GO" id="GO:0008270">
    <property type="term" value="F:zinc ion binding"/>
    <property type="evidence" value="ECO:0007669"/>
    <property type="project" value="InterPro"/>
</dbReference>
<dbReference type="InterPro" id="IPR006591">
    <property type="entry name" value="RNAP_P/RPABC4"/>
</dbReference>
<dbReference type="GO" id="GO:0005666">
    <property type="term" value="C:RNA polymerase III complex"/>
    <property type="evidence" value="ECO:0007669"/>
    <property type="project" value="TreeGrafter"/>
</dbReference>
<comment type="caution">
    <text evidence="7">The sequence shown here is derived from an EMBL/GenBank/DDBJ whole genome shotgun (WGS) entry which is preliminary data.</text>
</comment>
<dbReference type="GO" id="GO:0006351">
    <property type="term" value="P:DNA-templated transcription"/>
    <property type="evidence" value="ECO:0007669"/>
    <property type="project" value="InterPro"/>
</dbReference>
<comment type="subcellular location">
    <subcellularLocation>
        <location evidence="1">Nucleus</location>
    </subcellularLocation>
</comment>
<evidence type="ECO:0000313" key="7">
    <source>
        <dbReference type="EMBL" id="KAK3025509.1"/>
    </source>
</evidence>
<dbReference type="GO" id="GO:0003677">
    <property type="term" value="F:DNA binding"/>
    <property type="evidence" value="ECO:0007669"/>
    <property type="project" value="InterPro"/>
</dbReference>